<dbReference type="Proteomes" id="UP000225548">
    <property type="component" value="Unassembled WGS sequence"/>
</dbReference>
<keyword evidence="4" id="KW-1185">Reference proteome</keyword>
<evidence type="ECO:0000256" key="2">
    <source>
        <dbReference type="SAM" id="Phobius"/>
    </source>
</evidence>
<evidence type="ECO:0008006" key="5">
    <source>
        <dbReference type="Google" id="ProtNLM"/>
    </source>
</evidence>
<feature type="transmembrane region" description="Helical" evidence="2">
    <location>
        <begin position="131"/>
        <end position="151"/>
    </location>
</feature>
<proteinExistence type="predicted"/>
<protein>
    <recommendedName>
        <fullName evidence="5">DUF3017 family protein</fullName>
    </recommendedName>
</protein>
<evidence type="ECO:0000256" key="1">
    <source>
        <dbReference type="SAM" id="MobiDB-lite"/>
    </source>
</evidence>
<dbReference type="InterPro" id="IPR021385">
    <property type="entry name" value="DUF3017"/>
</dbReference>
<keyword evidence="2" id="KW-0472">Membrane</keyword>
<reference evidence="3 4" key="1">
    <citation type="submission" date="2017-10" db="EMBL/GenBank/DDBJ databases">
        <title>Sequencing the genomes of 1000 actinobacteria strains.</title>
        <authorList>
            <person name="Klenk H.-P."/>
        </authorList>
    </citation>
    <scope>NUCLEOTIDE SEQUENCE [LARGE SCALE GENOMIC DNA]</scope>
    <source>
        <strain evidence="3 4">DSM 18966</strain>
    </source>
</reference>
<feature type="region of interest" description="Disordered" evidence="1">
    <location>
        <begin position="1"/>
        <end position="66"/>
    </location>
</feature>
<dbReference type="Pfam" id="PF11222">
    <property type="entry name" value="DUF3017"/>
    <property type="match status" value="1"/>
</dbReference>
<comment type="caution">
    <text evidence="3">The sequence shown here is derived from an EMBL/GenBank/DDBJ whole genome shotgun (WGS) entry which is preliminary data.</text>
</comment>
<keyword evidence="2" id="KW-1133">Transmembrane helix</keyword>
<accession>A0A2A9E5F8</accession>
<evidence type="ECO:0000313" key="4">
    <source>
        <dbReference type="Proteomes" id="UP000225548"/>
    </source>
</evidence>
<dbReference type="AlphaFoldDB" id="A0A2A9E5F8"/>
<dbReference type="OrthoDB" id="5150389at2"/>
<keyword evidence="2" id="KW-0812">Transmembrane</keyword>
<name>A0A2A9E5F8_9MICO</name>
<sequence length="154" mass="15649">MNATGSVMVDDEGLGRLRESAAQARPSPGPVDEPEEPGVAPEDADGPVAWRPTGVGVDSAQSPRHAPKPVVRRETAMWVVCVGVVGVVLVALVFGARESALALAALLVGGSVARAVIPGPGPIGITVRSRAVDVFMFAALGLMIAVLAQTAPNI</sequence>
<organism evidence="3 4">
    <name type="scientific">Sanguibacter antarcticus</name>
    <dbReference type="NCBI Taxonomy" id="372484"/>
    <lineage>
        <taxon>Bacteria</taxon>
        <taxon>Bacillati</taxon>
        <taxon>Actinomycetota</taxon>
        <taxon>Actinomycetes</taxon>
        <taxon>Micrococcales</taxon>
        <taxon>Sanguibacteraceae</taxon>
        <taxon>Sanguibacter</taxon>
    </lineage>
</organism>
<feature type="transmembrane region" description="Helical" evidence="2">
    <location>
        <begin position="75"/>
        <end position="94"/>
    </location>
</feature>
<dbReference type="EMBL" id="PDJG01000001">
    <property type="protein sequence ID" value="PFG33886.1"/>
    <property type="molecule type" value="Genomic_DNA"/>
</dbReference>
<feature type="transmembrane region" description="Helical" evidence="2">
    <location>
        <begin position="100"/>
        <end position="119"/>
    </location>
</feature>
<gene>
    <name evidence="3" type="ORF">ATL42_1780</name>
</gene>
<dbReference type="RefSeq" id="WP_143556723.1">
    <property type="nucleotide sequence ID" value="NZ_PDJG01000001.1"/>
</dbReference>
<evidence type="ECO:0000313" key="3">
    <source>
        <dbReference type="EMBL" id="PFG33886.1"/>
    </source>
</evidence>